<evidence type="ECO:0000313" key="3">
    <source>
        <dbReference type="Proteomes" id="UP000628079"/>
    </source>
</evidence>
<proteinExistence type="predicted"/>
<accession>A0A8H9KR72</accession>
<gene>
    <name evidence="2" type="ORF">GCM10011314_25090</name>
</gene>
<feature type="region of interest" description="Disordered" evidence="1">
    <location>
        <begin position="71"/>
        <end position="96"/>
    </location>
</feature>
<name>A0A8H9KR72_9MICO</name>
<dbReference type="EMBL" id="BMEA01000002">
    <property type="protein sequence ID" value="GGB84428.1"/>
    <property type="molecule type" value="Genomic_DNA"/>
</dbReference>
<dbReference type="AlphaFoldDB" id="A0A8H9KR72"/>
<dbReference type="Proteomes" id="UP000628079">
    <property type="component" value="Unassembled WGS sequence"/>
</dbReference>
<evidence type="ECO:0008006" key="4">
    <source>
        <dbReference type="Google" id="ProtNLM"/>
    </source>
</evidence>
<feature type="compositionally biased region" description="Acidic residues" evidence="1">
    <location>
        <begin position="73"/>
        <end position="82"/>
    </location>
</feature>
<evidence type="ECO:0000256" key="1">
    <source>
        <dbReference type="SAM" id="MobiDB-lite"/>
    </source>
</evidence>
<evidence type="ECO:0000313" key="2">
    <source>
        <dbReference type="EMBL" id="GGB84428.1"/>
    </source>
</evidence>
<organism evidence="2 3">
    <name type="scientific">Knoellia flava</name>
    <dbReference type="NCBI Taxonomy" id="913969"/>
    <lineage>
        <taxon>Bacteria</taxon>
        <taxon>Bacillati</taxon>
        <taxon>Actinomycetota</taxon>
        <taxon>Actinomycetes</taxon>
        <taxon>Micrococcales</taxon>
        <taxon>Intrasporangiaceae</taxon>
        <taxon>Knoellia</taxon>
    </lineage>
</organism>
<comment type="caution">
    <text evidence="2">The sequence shown here is derived from an EMBL/GenBank/DDBJ whole genome shotgun (WGS) entry which is preliminary data.</text>
</comment>
<sequence length="209" mass="22650">MNIVILATARNLRPASFRTIREELGVVDGQDTVTVVTAHRPYRPLPVEATLRTGADLSLRRHAIVLPVAALDTSEEPDDEAPGDASPEAPTPLPRRLAHGVAWRARRVRFAVRDNPKVSRVRNSTKVRKVTNAFLPGGVSARFAINTVRAREVKDVLGAADVVVALDSHTHRAAWLLARRHPDPDVVVGTAAGRRVIAARRAGRADSSS</sequence>
<protein>
    <recommendedName>
        <fullName evidence="4">Glycosyltransferase</fullName>
    </recommendedName>
</protein>
<reference evidence="2" key="1">
    <citation type="journal article" date="2014" name="Int. J. Syst. Evol. Microbiol.">
        <title>Complete genome sequence of Corynebacterium casei LMG S-19264T (=DSM 44701T), isolated from a smear-ripened cheese.</title>
        <authorList>
            <consortium name="US DOE Joint Genome Institute (JGI-PGF)"/>
            <person name="Walter F."/>
            <person name="Albersmeier A."/>
            <person name="Kalinowski J."/>
            <person name="Ruckert C."/>
        </authorList>
    </citation>
    <scope>NUCLEOTIDE SEQUENCE</scope>
    <source>
        <strain evidence="2">CGMCC 1.10749</strain>
    </source>
</reference>
<reference evidence="2" key="2">
    <citation type="submission" date="2020-09" db="EMBL/GenBank/DDBJ databases">
        <authorList>
            <person name="Sun Q."/>
            <person name="Zhou Y."/>
        </authorList>
    </citation>
    <scope>NUCLEOTIDE SEQUENCE</scope>
    <source>
        <strain evidence="2">CGMCC 1.10749</strain>
    </source>
</reference>
<dbReference type="RefSeq" id="WP_035948457.1">
    <property type="nucleotide sequence ID" value="NZ_BMEA01000002.1"/>
</dbReference>